<feature type="chain" id="PRO_5021034397" evidence="1">
    <location>
        <begin position="24"/>
        <end position="106"/>
    </location>
</feature>
<organism evidence="2 3">
    <name type="scientific">Trinickia terrae</name>
    <dbReference type="NCBI Taxonomy" id="2571161"/>
    <lineage>
        <taxon>Bacteria</taxon>
        <taxon>Pseudomonadati</taxon>
        <taxon>Pseudomonadota</taxon>
        <taxon>Betaproteobacteria</taxon>
        <taxon>Burkholderiales</taxon>
        <taxon>Burkholderiaceae</taxon>
        <taxon>Trinickia</taxon>
    </lineage>
</organism>
<evidence type="ECO:0000256" key="1">
    <source>
        <dbReference type="SAM" id="SignalP"/>
    </source>
</evidence>
<dbReference type="Pfam" id="PF13663">
    <property type="entry name" value="DUF4148"/>
    <property type="match status" value="1"/>
</dbReference>
<proteinExistence type="predicted"/>
<keyword evidence="1" id="KW-0732">Signal</keyword>
<dbReference type="AlphaFoldDB" id="A0A4U1I129"/>
<reference evidence="2 3" key="1">
    <citation type="submission" date="2019-04" db="EMBL/GenBank/DDBJ databases">
        <title>Trinickia sp. 7GSK02, isolated from subtropical forest soil.</title>
        <authorList>
            <person name="Gao Z.-H."/>
            <person name="Qiu L.-H."/>
        </authorList>
    </citation>
    <scope>NUCLEOTIDE SEQUENCE [LARGE SCALE GENOMIC DNA]</scope>
    <source>
        <strain evidence="2 3">7GSK02</strain>
    </source>
</reference>
<comment type="caution">
    <text evidence="2">The sequence shown here is derived from an EMBL/GenBank/DDBJ whole genome shotgun (WGS) entry which is preliminary data.</text>
</comment>
<feature type="signal peptide" evidence="1">
    <location>
        <begin position="1"/>
        <end position="23"/>
    </location>
</feature>
<accession>A0A4U1I129</accession>
<gene>
    <name evidence="2" type="ORF">FAZ69_19620</name>
</gene>
<keyword evidence="3" id="KW-1185">Reference proteome</keyword>
<protein>
    <submittedName>
        <fullName evidence="2">DUF4148 domain-containing protein</fullName>
    </submittedName>
</protein>
<dbReference type="RefSeq" id="WP_136896742.1">
    <property type="nucleotide sequence ID" value="NZ_SWJE01000010.1"/>
</dbReference>
<name>A0A4U1I129_9BURK</name>
<dbReference type="Proteomes" id="UP000305539">
    <property type="component" value="Unassembled WGS sequence"/>
</dbReference>
<sequence length="106" mass="10866">MKTQLFAVAAAAVLLASPLASFAQQSDAPVTRAEVRQQLIQVKQAGYTGTNNVIYPADIQAAEAKVAAANSDAQTGYGPALTSKTQAGPARADSIDGVKPVYFGGQ</sequence>
<dbReference type="OrthoDB" id="9104200at2"/>
<evidence type="ECO:0000313" key="2">
    <source>
        <dbReference type="EMBL" id="TKC86849.1"/>
    </source>
</evidence>
<dbReference type="InterPro" id="IPR025421">
    <property type="entry name" value="DUF4148"/>
</dbReference>
<dbReference type="EMBL" id="SWJE01000010">
    <property type="protein sequence ID" value="TKC86849.1"/>
    <property type="molecule type" value="Genomic_DNA"/>
</dbReference>
<evidence type="ECO:0000313" key="3">
    <source>
        <dbReference type="Proteomes" id="UP000305539"/>
    </source>
</evidence>